<name>A0A5M9GKK7_9BACI</name>
<comment type="caution">
    <text evidence="2">The sequence shown here is derived from an EMBL/GenBank/DDBJ whole genome shotgun (WGS) entry which is preliminary data.</text>
</comment>
<evidence type="ECO:0008006" key="4">
    <source>
        <dbReference type="Google" id="ProtNLM"/>
    </source>
</evidence>
<gene>
    <name evidence="2" type="ORF">FYW06_27715</name>
</gene>
<feature type="coiled-coil region" evidence="1">
    <location>
        <begin position="3"/>
        <end position="37"/>
    </location>
</feature>
<evidence type="ECO:0000256" key="1">
    <source>
        <dbReference type="SAM" id="Coils"/>
    </source>
</evidence>
<keyword evidence="1" id="KW-0175">Coiled coil</keyword>
<organism evidence="2 3">
    <name type="scientific">Bacillus paranthracis</name>
    <dbReference type="NCBI Taxonomy" id="2026186"/>
    <lineage>
        <taxon>Bacteria</taxon>
        <taxon>Bacillati</taxon>
        <taxon>Bacillota</taxon>
        <taxon>Bacilli</taxon>
        <taxon>Bacillales</taxon>
        <taxon>Bacillaceae</taxon>
        <taxon>Bacillus</taxon>
        <taxon>Bacillus cereus group</taxon>
    </lineage>
</organism>
<reference evidence="2 3" key="1">
    <citation type="submission" date="2019-09" db="EMBL/GenBank/DDBJ databases">
        <authorList>
            <person name="Geng P."/>
            <person name="Wan X."/>
            <person name="Zhou G."/>
            <person name="Yuan Z."/>
            <person name="Hu X."/>
        </authorList>
    </citation>
    <scope>NUCLEOTIDE SEQUENCE [LARGE SCALE GENOMIC DNA]</scope>
    <source>
        <strain evidence="2 3">EFR-4</strain>
    </source>
</reference>
<dbReference type="EMBL" id="VXCE01000042">
    <property type="protein sequence ID" value="KAA8473238.1"/>
    <property type="molecule type" value="Genomic_DNA"/>
</dbReference>
<accession>A0A5M9GKK7</accession>
<evidence type="ECO:0000313" key="3">
    <source>
        <dbReference type="Proteomes" id="UP000325411"/>
    </source>
</evidence>
<dbReference type="RefSeq" id="WP_153623523.1">
    <property type="nucleotide sequence ID" value="NZ_ML762381.1"/>
</dbReference>
<sequence>MEDKNLQAQINKTNERLRILTQKKKIALHEKQKLDRKLDPQRKERTRRLIQKGALLEKYLNVEEKSIEDTERLLKVLSEFANKNKQYIENRLKDL</sequence>
<dbReference type="Proteomes" id="UP000325411">
    <property type="component" value="Unassembled WGS sequence"/>
</dbReference>
<protein>
    <recommendedName>
        <fullName evidence="4">DUF3847 domain-containing protein</fullName>
    </recommendedName>
</protein>
<dbReference type="AlphaFoldDB" id="A0A5M9GKK7"/>
<evidence type="ECO:0000313" key="2">
    <source>
        <dbReference type="EMBL" id="KAA8473238.1"/>
    </source>
</evidence>
<proteinExistence type="predicted"/>